<accession>A0AAV7LYK6</accession>
<evidence type="ECO:0000259" key="3">
    <source>
        <dbReference type="PROSITE" id="PS01180"/>
    </source>
</evidence>
<comment type="caution">
    <text evidence="4">The sequence shown here is derived from an EMBL/GenBank/DDBJ whole genome shotgun (WGS) entry which is preliminary data.</text>
</comment>
<dbReference type="AlphaFoldDB" id="A0AAV7LYK6"/>
<evidence type="ECO:0000256" key="2">
    <source>
        <dbReference type="PROSITE-ProRule" id="PRU00059"/>
    </source>
</evidence>
<sequence>VAAEKPTPSIPYELLSDELTNSRLVKIDTEHADTTAQNLSQLKEDFLEFETEKNPPEAHLEVLQSPTFIPTVTELGSVNKKPPSLRQVNRARKLLRPKTISTILPKASTFPTLSSFSSPTFTEDPEEMADILNESGEQKQELPDQPERLSSKAYSRPIPQAPFQFSSFTPQPSNVPPFQDMQDTVRQTLPDINVPLRVDGNVNNTEDRDLNYSIHEDNQETTTSTIITTTVITTEQTPVLCSVMFYDPEGYIDSTDYPPLPLHNYLECTYNVTVYTGYGVEL</sequence>
<dbReference type="SUPFAM" id="SSF49854">
    <property type="entry name" value="Spermadhesin, CUB domain"/>
    <property type="match status" value="1"/>
</dbReference>
<dbReference type="PROSITE" id="PS01180">
    <property type="entry name" value="CUB"/>
    <property type="match status" value="1"/>
</dbReference>
<dbReference type="InterPro" id="IPR035914">
    <property type="entry name" value="Sperma_CUB_dom_sf"/>
</dbReference>
<comment type="caution">
    <text evidence="2">Lacks conserved residue(s) required for the propagation of feature annotation.</text>
</comment>
<feature type="disulfide bond" evidence="2">
    <location>
        <begin position="241"/>
        <end position="268"/>
    </location>
</feature>
<proteinExistence type="predicted"/>
<evidence type="ECO:0000256" key="1">
    <source>
        <dbReference type="ARBA" id="ARBA00023157"/>
    </source>
</evidence>
<reference evidence="4" key="1">
    <citation type="journal article" date="2022" name="bioRxiv">
        <title>Sequencing and chromosome-scale assembly of the giantPleurodeles waltlgenome.</title>
        <authorList>
            <person name="Brown T."/>
            <person name="Elewa A."/>
            <person name="Iarovenko S."/>
            <person name="Subramanian E."/>
            <person name="Araus A.J."/>
            <person name="Petzold A."/>
            <person name="Susuki M."/>
            <person name="Suzuki K.-i.T."/>
            <person name="Hayashi T."/>
            <person name="Toyoda A."/>
            <person name="Oliveira C."/>
            <person name="Osipova E."/>
            <person name="Leigh N.D."/>
            <person name="Simon A."/>
            <person name="Yun M.H."/>
        </authorList>
    </citation>
    <scope>NUCLEOTIDE SEQUENCE</scope>
    <source>
        <strain evidence="4">20211129_DDA</strain>
        <tissue evidence="4">Liver</tissue>
    </source>
</reference>
<dbReference type="InterPro" id="IPR000859">
    <property type="entry name" value="CUB_dom"/>
</dbReference>
<keyword evidence="1 2" id="KW-1015">Disulfide bond</keyword>
<feature type="non-terminal residue" evidence="4">
    <location>
        <position position="282"/>
    </location>
</feature>
<dbReference type="EMBL" id="JANPWB010000015">
    <property type="protein sequence ID" value="KAJ1092780.1"/>
    <property type="molecule type" value="Genomic_DNA"/>
</dbReference>
<keyword evidence="5" id="KW-1185">Reference proteome</keyword>
<protein>
    <recommendedName>
        <fullName evidence="3">CUB domain-containing protein</fullName>
    </recommendedName>
</protein>
<feature type="non-terminal residue" evidence="4">
    <location>
        <position position="1"/>
    </location>
</feature>
<name>A0AAV7LYK6_PLEWA</name>
<dbReference type="Proteomes" id="UP001066276">
    <property type="component" value="Chromosome 11"/>
</dbReference>
<feature type="domain" description="CUB" evidence="3">
    <location>
        <begin position="241"/>
        <end position="282"/>
    </location>
</feature>
<organism evidence="4 5">
    <name type="scientific">Pleurodeles waltl</name>
    <name type="common">Iberian ribbed newt</name>
    <dbReference type="NCBI Taxonomy" id="8319"/>
    <lineage>
        <taxon>Eukaryota</taxon>
        <taxon>Metazoa</taxon>
        <taxon>Chordata</taxon>
        <taxon>Craniata</taxon>
        <taxon>Vertebrata</taxon>
        <taxon>Euteleostomi</taxon>
        <taxon>Amphibia</taxon>
        <taxon>Batrachia</taxon>
        <taxon>Caudata</taxon>
        <taxon>Salamandroidea</taxon>
        <taxon>Salamandridae</taxon>
        <taxon>Pleurodelinae</taxon>
        <taxon>Pleurodeles</taxon>
    </lineage>
</organism>
<evidence type="ECO:0000313" key="5">
    <source>
        <dbReference type="Proteomes" id="UP001066276"/>
    </source>
</evidence>
<gene>
    <name evidence="4" type="ORF">NDU88_005890</name>
</gene>
<evidence type="ECO:0000313" key="4">
    <source>
        <dbReference type="EMBL" id="KAJ1092780.1"/>
    </source>
</evidence>